<evidence type="ECO:0000313" key="3">
    <source>
        <dbReference type="Proteomes" id="UP000053890"/>
    </source>
</evidence>
<name>A0A194SCQ3_RHOGW</name>
<dbReference type="AlphaFoldDB" id="A0A194SCQ3"/>
<evidence type="ECO:0000256" key="1">
    <source>
        <dbReference type="SAM" id="MobiDB-lite"/>
    </source>
</evidence>
<gene>
    <name evidence="2" type="ORF">RHOBADRAFT_50867</name>
</gene>
<dbReference type="RefSeq" id="XP_018274443.1">
    <property type="nucleotide sequence ID" value="XM_018415532.1"/>
</dbReference>
<keyword evidence="3" id="KW-1185">Reference proteome</keyword>
<organism evidence="2 3">
    <name type="scientific">Rhodotorula graminis (strain WP1)</name>
    <dbReference type="NCBI Taxonomy" id="578459"/>
    <lineage>
        <taxon>Eukaryota</taxon>
        <taxon>Fungi</taxon>
        <taxon>Dikarya</taxon>
        <taxon>Basidiomycota</taxon>
        <taxon>Pucciniomycotina</taxon>
        <taxon>Microbotryomycetes</taxon>
        <taxon>Sporidiobolales</taxon>
        <taxon>Sporidiobolaceae</taxon>
        <taxon>Rhodotorula</taxon>
    </lineage>
</organism>
<sequence>MRARGLALKPYWSALQSSIVSGDDRMLFPPFGNFLVLPSVSPLYVPEDAKPSQEDLQAARGVIMSEAQAFAAEIRSAFVANLVEAHNGARTLDSPLEDVDKLMRLVTSAVPCPSGAYCSTSATFPAILDHFKVCSSAALTASSVSTSPMRVLAIQRVLAAVNEVEPGKVDAAKTLTAELYALGNEAFHCEACLPQQAAVGPAAWSNAHSTKMGWTKMVHHLLVRHTMLGQTLPTVIYTPLKPPSDSGDAAATAETASGGFVVEDAES</sequence>
<protein>
    <submittedName>
        <fullName evidence="2">Uncharacterized protein</fullName>
    </submittedName>
</protein>
<accession>A0A194SCQ3</accession>
<dbReference type="Proteomes" id="UP000053890">
    <property type="component" value="Unassembled WGS sequence"/>
</dbReference>
<dbReference type="STRING" id="578459.A0A194SCQ3"/>
<dbReference type="GeneID" id="28975980"/>
<evidence type="ECO:0000313" key="2">
    <source>
        <dbReference type="EMBL" id="KPV78394.1"/>
    </source>
</evidence>
<feature type="region of interest" description="Disordered" evidence="1">
    <location>
        <begin position="243"/>
        <end position="267"/>
    </location>
</feature>
<proteinExistence type="predicted"/>
<dbReference type="OrthoDB" id="3246989at2759"/>
<reference evidence="2 3" key="1">
    <citation type="journal article" date="2015" name="Front. Microbiol.">
        <title>Genome sequence of the plant growth promoting endophytic yeast Rhodotorula graminis WP1.</title>
        <authorList>
            <person name="Firrincieli A."/>
            <person name="Otillar R."/>
            <person name="Salamov A."/>
            <person name="Schmutz J."/>
            <person name="Khan Z."/>
            <person name="Redman R.S."/>
            <person name="Fleck N.D."/>
            <person name="Lindquist E."/>
            <person name="Grigoriev I.V."/>
            <person name="Doty S.L."/>
        </authorList>
    </citation>
    <scope>NUCLEOTIDE SEQUENCE [LARGE SCALE GENOMIC DNA]</scope>
    <source>
        <strain evidence="2 3">WP1</strain>
    </source>
</reference>
<dbReference type="EMBL" id="KQ474073">
    <property type="protein sequence ID" value="KPV78394.1"/>
    <property type="molecule type" value="Genomic_DNA"/>
</dbReference>